<evidence type="ECO:0000256" key="1">
    <source>
        <dbReference type="SAM" id="MobiDB-lite"/>
    </source>
</evidence>
<accession>A0A816N0Z4</accession>
<reference evidence="2" key="1">
    <citation type="submission" date="2021-01" db="EMBL/GenBank/DDBJ databases">
        <authorList>
            <consortium name="Genoscope - CEA"/>
            <person name="William W."/>
        </authorList>
    </citation>
    <scope>NUCLEOTIDE SEQUENCE</scope>
</reference>
<dbReference type="EMBL" id="HG994371">
    <property type="protein sequence ID" value="CAF2026152.1"/>
    <property type="molecule type" value="Genomic_DNA"/>
</dbReference>
<gene>
    <name evidence="2" type="ORF">DARMORV10_C07P51200.1</name>
</gene>
<evidence type="ECO:0000313" key="2">
    <source>
        <dbReference type="EMBL" id="CAF2026152.1"/>
    </source>
</evidence>
<feature type="region of interest" description="Disordered" evidence="1">
    <location>
        <begin position="1"/>
        <end position="62"/>
    </location>
</feature>
<dbReference type="Proteomes" id="UP001295469">
    <property type="component" value="Chromosome C07"/>
</dbReference>
<feature type="compositionally biased region" description="Basic and acidic residues" evidence="1">
    <location>
        <begin position="35"/>
        <end position="46"/>
    </location>
</feature>
<dbReference type="AlphaFoldDB" id="A0A816N0Z4"/>
<proteinExistence type="predicted"/>
<name>A0A816N0Z4_BRANA</name>
<protein>
    <submittedName>
        <fullName evidence="2">(rape) hypothetical protein</fullName>
    </submittedName>
</protein>
<feature type="compositionally biased region" description="Basic and acidic residues" evidence="1">
    <location>
        <begin position="1"/>
        <end position="22"/>
    </location>
</feature>
<sequence>MRITPEDKPPSTQRQRDTESKPTVHFQRIGATSEPKTDRPLREKCVVGRRANHGEISPEDTG</sequence>
<organism evidence="2">
    <name type="scientific">Brassica napus</name>
    <name type="common">Rape</name>
    <dbReference type="NCBI Taxonomy" id="3708"/>
    <lineage>
        <taxon>Eukaryota</taxon>
        <taxon>Viridiplantae</taxon>
        <taxon>Streptophyta</taxon>
        <taxon>Embryophyta</taxon>
        <taxon>Tracheophyta</taxon>
        <taxon>Spermatophyta</taxon>
        <taxon>Magnoliopsida</taxon>
        <taxon>eudicotyledons</taxon>
        <taxon>Gunneridae</taxon>
        <taxon>Pentapetalae</taxon>
        <taxon>rosids</taxon>
        <taxon>malvids</taxon>
        <taxon>Brassicales</taxon>
        <taxon>Brassicaceae</taxon>
        <taxon>Brassiceae</taxon>
        <taxon>Brassica</taxon>
    </lineage>
</organism>